<feature type="transmembrane region" description="Helical" evidence="1">
    <location>
        <begin position="217"/>
        <end position="237"/>
    </location>
</feature>
<feature type="transmembrane region" description="Helical" evidence="1">
    <location>
        <begin position="341"/>
        <end position="360"/>
    </location>
</feature>
<organism evidence="2 3">
    <name type="scientific">Boudabousia tangfeifanii</name>
    <dbReference type="NCBI Taxonomy" id="1912795"/>
    <lineage>
        <taxon>Bacteria</taxon>
        <taxon>Bacillati</taxon>
        <taxon>Actinomycetota</taxon>
        <taxon>Actinomycetes</taxon>
        <taxon>Actinomycetales</taxon>
        <taxon>Actinomycetaceae</taxon>
        <taxon>Boudabousia</taxon>
    </lineage>
</organism>
<dbReference type="KEGG" id="avu:BK816_06620"/>
<protein>
    <submittedName>
        <fullName evidence="2">Uncharacterized protein</fullName>
    </submittedName>
</protein>
<feature type="transmembrane region" description="Helical" evidence="1">
    <location>
        <begin position="7"/>
        <end position="29"/>
    </location>
</feature>
<evidence type="ECO:0000313" key="3">
    <source>
        <dbReference type="Proteomes" id="UP000176288"/>
    </source>
</evidence>
<evidence type="ECO:0000313" key="2">
    <source>
        <dbReference type="EMBL" id="AOZ73001.1"/>
    </source>
</evidence>
<reference evidence="2 3" key="1">
    <citation type="submission" date="2016-10" db="EMBL/GenBank/DDBJ databases">
        <title>Actinomyces aegypiusis sp. nov., isolated from the Aegypius monachus in Qinghai Tibet Plateau China.</title>
        <authorList>
            <person name="Wang Y."/>
        </authorList>
    </citation>
    <scope>NUCLEOTIDE SEQUENCE [LARGE SCALE GENOMIC DNA]</scope>
    <source>
        <strain evidence="2 3">VUL4_3</strain>
    </source>
</reference>
<name>A0A1D9MKW1_9ACTO</name>
<dbReference type="AlphaFoldDB" id="A0A1D9MKW1"/>
<dbReference type="STRING" id="1912795.BK816_06620"/>
<keyword evidence="3" id="KW-1185">Reference proteome</keyword>
<dbReference type="EMBL" id="CP017812">
    <property type="protein sequence ID" value="AOZ73001.1"/>
    <property type="molecule type" value="Genomic_DNA"/>
</dbReference>
<feature type="transmembrane region" description="Helical" evidence="1">
    <location>
        <begin position="461"/>
        <end position="485"/>
    </location>
</feature>
<keyword evidence="1" id="KW-0472">Membrane</keyword>
<evidence type="ECO:0000256" key="1">
    <source>
        <dbReference type="SAM" id="Phobius"/>
    </source>
</evidence>
<feature type="transmembrane region" description="Helical" evidence="1">
    <location>
        <begin position="191"/>
        <end position="210"/>
    </location>
</feature>
<accession>A0A1D9MKW1</accession>
<feature type="transmembrane region" description="Helical" evidence="1">
    <location>
        <begin position="115"/>
        <end position="134"/>
    </location>
</feature>
<sequence>MLVGIIIGLVYALGALVGLSVAVVSALMYQSSAPYVPLALIGAQEVLVVALILIPLLYTGFDRTLSPELFSPFLAPSKKLGNSLLIAALFPVWWLFFLLLSLAPLAAWIVVGEPLLAVISVFGSLLGFAITWMLSRALGAKLGSYFRERRGKRELVSTIGALLLLTVGVFAGVGSNYLASLQINWMAIFQTIYQVLQFVPLFSAFTLPLLAQSSSWLLAVVVFVVNLALLVLLYFWYHRELAFAMHGRAEGGVRQINRPQQVAKTATKQSHSHPLVMADRFAHLGLSPASSAIAARSWRYWFKDSRYSMSLPAIIMLDVLAVITARSDFMKIDDGTTLAPFYFFIVYGSLLLGISLMTTVSLDSTALWHQVVAGVPGKTDLLGRVVAAFAWQLPLNLIALIVLPMLVPQVSSVLLAVLVFAFWLSGASAGIFAGGNWVLAVKSPKAGAFSNEGAGHQFFQALMMIAISIVSMILAIPPVALYFALANFVPTLTWLSVVFSLLWGVGSLWLAITSGGKALSRKYPYFLEKLRSWPGHTP</sequence>
<keyword evidence="1" id="KW-0812">Transmembrane</keyword>
<gene>
    <name evidence="2" type="ORF">BK816_06620</name>
</gene>
<feature type="transmembrane region" description="Helical" evidence="1">
    <location>
        <begin position="413"/>
        <end position="440"/>
    </location>
</feature>
<feature type="transmembrane region" description="Helical" evidence="1">
    <location>
        <begin position="491"/>
        <end position="512"/>
    </location>
</feature>
<proteinExistence type="predicted"/>
<dbReference type="Proteomes" id="UP000176288">
    <property type="component" value="Chromosome"/>
</dbReference>
<feature type="transmembrane region" description="Helical" evidence="1">
    <location>
        <begin position="155"/>
        <end position="179"/>
    </location>
</feature>
<feature type="transmembrane region" description="Helical" evidence="1">
    <location>
        <begin position="381"/>
        <end position="407"/>
    </location>
</feature>
<feature type="transmembrane region" description="Helical" evidence="1">
    <location>
        <begin position="310"/>
        <end position="329"/>
    </location>
</feature>
<feature type="transmembrane region" description="Helical" evidence="1">
    <location>
        <begin position="35"/>
        <end position="61"/>
    </location>
</feature>
<feature type="transmembrane region" description="Helical" evidence="1">
    <location>
        <begin position="82"/>
        <end position="109"/>
    </location>
</feature>
<keyword evidence="1" id="KW-1133">Transmembrane helix</keyword>